<comment type="caution">
    <text evidence="2">The sequence shown here is derived from an EMBL/GenBank/DDBJ whole genome shotgun (WGS) entry which is preliminary data.</text>
</comment>
<reference evidence="2" key="1">
    <citation type="submission" date="2020-03" db="EMBL/GenBank/DDBJ databases">
        <authorList>
            <person name="He L."/>
        </authorList>
    </citation>
    <scope>NUCLEOTIDE SEQUENCE</scope>
    <source>
        <strain evidence="2">CkLH20</strain>
    </source>
</reference>
<feature type="signal peptide" evidence="1">
    <location>
        <begin position="1"/>
        <end position="20"/>
    </location>
</feature>
<dbReference type="RefSeq" id="XP_038746985.1">
    <property type="nucleotide sequence ID" value="XM_038887943.1"/>
</dbReference>
<feature type="chain" id="PRO_5040186308" evidence="1">
    <location>
        <begin position="21"/>
        <end position="613"/>
    </location>
</feature>
<reference evidence="2" key="2">
    <citation type="submission" date="2020-11" db="EMBL/GenBank/DDBJ databases">
        <title>Whole genome sequencing of Colletotrichum sp.</title>
        <authorList>
            <person name="Li H."/>
        </authorList>
    </citation>
    <scope>NUCLEOTIDE SEQUENCE</scope>
    <source>
        <strain evidence="2">CkLH20</strain>
    </source>
</reference>
<sequence length="613" mass="67468">MMICAAFHLGLLFLLPPALGFPQPHATATSAPTGTVNAAIAPGQIQVDPVEVPLPSSPPKIGVDTKYLTLEGTSTKWIGVDDWFTEPPLPGATDAPQKQGLKLSKGDNGQVEVALSKWFRDELISISKDVAKEISCALKLGARAGPADTECRRRQLTRITQRLGQNERLMQEIQRGGQQLARVANINAAEVASQGNAVAIGEPLEISEVMAAMGLHVDQDAVLLGGFGLSMAIIIWQGMNVVDAVVHKFEMPTPEIVPLTNFHAPDTEKPKSCPEKLEDMPECRLCDGSRDSQFKCTKEGDFKDCTCMPAPMSFARPEIIEEMFDVEQIIIDFNLQNLDEVPKDPTIQCGKREASGLPWTIFAGEKHTLTEQFCAEVEKNRMSKLRWIVDTEGHKLRTMSLRRRAPPVTPDTYKDYSVELGWSPKPLGCTKSCIDAYKFIAMGDCGHYGGQQNEMGVDGSWTDACGTYSWHVIRPQRAAKKTPLERGKAKCVTGPDPGNVDLKLENASVWACGRLDELSELRPGQSWNNSEYEGGKSMYKLSVEWPQDCVADGLAEQKVNPGQPLSPVEFSCWSDGWWNIRRDCWNDGYGLQGGINTVGGERDFGCVKYKFAM</sequence>
<proteinExistence type="predicted"/>
<dbReference type="Proteomes" id="UP000781932">
    <property type="component" value="Unassembled WGS sequence"/>
</dbReference>
<dbReference type="OrthoDB" id="4841625at2759"/>
<dbReference type="AlphaFoldDB" id="A0A9P6I7R6"/>
<organism evidence="2 3">
    <name type="scientific">Colletotrichum karsti</name>
    <dbReference type="NCBI Taxonomy" id="1095194"/>
    <lineage>
        <taxon>Eukaryota</taxon>
        <taxon>Fungi</taxon>
        <taxon>Dikarya</taxon>
        <taxon>Ascomycota</taxon>
        <taxon>Pezizomycotina</taxon>
        <taxon>Sordariomycetes</taxon>
        <taxon>Hypocreomycetidae</taxon>
        <taxon>Glomerellales</taxon>
        <taxon>Glomerellaceae</taxon>
        <taxon>Colletotrichum</taxon>
        <taxon>Colletotrichum boninense species complex</taxon>
    </lineage>
</organism>
<gene>
    <name evidence="2" type="ORF">CkaCkLH20_05224</name>
</gene>
<dbReference type="GeneID" id="62161017"/>
<evidence type="ECO:0000313" key="3">
    <source>
        <dbReference type="Proteomes" id="UP000781932"/>
    </source>
</evidence>
<protein>
    <submittedName>
        <fullName evidence="2">Uncharacterized protein</fullName>
    </submittedName>
</protein>
<name>A0A9P6I7R6_9PEZI</name>
<evidence type="ECO:0000256" key="1">
    <source>
        <dbReference type="SAM" id="SignalP"/>
    </source>
</evidence>
<accession>A0A9P6I7R6</accession>
<evidence type="ECO:0000313" key="2">
    <source>
        <dbReference type="EMBL" id="KAF9877524.1"/>
    </source>
</evidence>
<keyword evidence="3" id="KW-1185">Reference proteome</keyword>
<keyword evidence="1" id="KW-0732">Signal</keyword>
<dbReference type="EMBL" id="JAATWM020000014">
    <property type="protein sequence ID" value="KAF9877524.1"/>
    <property type="molecule type" value="Genomic_DNA"/>
</dbReference>